<accession>A0A6A3JZB3</accession>
<organism evidence="2 3">
    <name type="scientific">Phytophthora rubi</name>
    <dbReference type="NCBI Taxonomy" id="129364"/>
    <lineage>
        <taxon>Eukaryota</taxon>
        <taxon>Sar</taxon>
        <taxon>Stramenopiles</taxon>
        <taxon>Oomycota</taxon>
        <taxon>Peronosporomycetes</taxon>
        <taxon>Peronosporales</taxon>
        <taxon>Peronosporaceae</taxon>
        <taxon>Phytophthora</taxon>
    </lineage>
</organism>
<protein>
    <submittedName>
        <fullName evidence="2">Uncharacterized protein</fullName>
    </submittedName>
</protein>
<reference evidence="2 3" key="1">
    <citation type="submission" date="2018-09" db="EMBL/GenBank/DDBJ databases">
        <title>Genomic investigation of the strawberry pathogen Phytophthora fragariae indicates pathogenicity is determined by transcriptional variation in three key races.</title>
        <authorList>
            <person name="Adams T.M."/>
            <person name="Armitage A.D."/>
            <person name="Sobczyk M.K."/>
            <person name="Bates H.J."/>
            <person name="Dunwell J.M."/>
            <person name="Nellist C.F."/>
            <person name="Harrison R.J."/>
        </authorList>
    </citation>
    <scope>NUCLEOTIDE SEQUENCE [LARGE SCALE GENOMIC DNA]</scope>
    <source>
        <strain evidence="2 3">SCRP249</strain>
    </source>
</reference>
<proteinExistence type="predicted"/>
<dbReference type="AlphaFoldDB" id="A0A6A3JZB3"/>
<feature type="region of interest" description="Disordered" evidence="1">
    <location>
        <begin position="36"/>
        <end position="61"/>
    </location>
</feature>
<evidence type="ECO:0000313" key="3">
    <source>
        <dbReference type="Proteomes" id="UP000429607"/>
    </source>
</evidence>
<name>A0A6A3JZB3_9STRA</name>
<dbReference type="Proteomes" id="UP000429607">
    <property type="component" value="Unassembled WGS sequence"/>
</dbReference>
<comment type="caution">
    <text evidence="2">The sequence shown here is derived from an EMBL/GenBank/DDBJ whole genome shotgun (WGS) entry which is preliminary data.</text>
</comment>
<dbReference type="EMBL" id="QXFV01001678">
    <property type="protein sequence ID" value="KAE9000586.1"/>
    <property type="molecule type" value="Genomic_DNA"/>
</dbReference>
<evidence type="ECO:0000256" key="1">
    <source>
        <dbReference type="SAM" id="MobiDB-lite"/>
    </source>
</evidence>
<sequence>MVLNSIEEGFIVLLGKSMRQPVEDDADFVDVVTTKRPTESPADADPAADAELAPSTTARAATQSAIAEATELLRRTTSNLRARGRMYRRMIKLTYLELRSVNQAGS</sequence>
<evidence type="ECO:0000313" key="2">
    <source>
        <dbReference type="EMBL" id="KAE9000586.1"/>
    </source>
</evidence>
<feature type="compositionally biased region" description="Low complexity" evidence="1">
    <location>
        <begin position="41"/>
        <end position="54"/>
    </location>
</feature>
<gene>
    <name evidence="2" type="ORF">PR001_g18753</name>
</gene>